<evidence type="ECO:0000259" key="5">
    <source>
        <dbReference type="Pfam" id="PF00588"/>
    </source>
</evidence>
<evidence type="ECO:0000256" key="4">
    <source>
        <dbReference type="ARBA" id="ARBA00022691"/>
    </source>
</evidence>
<gene>
    <name evidence="6" type="ORF">GCM10009093_08700</name>
</gene>
<keyword evidence="3" id="KW-0808">Transferase</keyword>
<sequence>MSEHTPSPLTPPVVILDRSQLADNIGSVARVMANFGLSELRLVNPRDGWPQERAWATASGADWVLDGIKVFDTVADAISDLNVVFATTARPRETRQPVRTPRESARVLYDETASGLKCGLLFGGERAGLETSDIALCAGITTIPIDPRHQSLNLAQAVAINAYEWRTLILDAPPPRFREAEPPAANELLIGMYEHLEAELDNGGFFHPPEKKRSMSQNLRVMLGRASFSEQEVATFRGVIHALAKGRGRVLAKLAAKAAAENKDQPSKPSEG</sequence>
<dbReference type="Gene3D" id="3.40.1280.10">
    <property type="match status" value="1"/>
</dbReference>
<comment type="caution">
    <text evidence="6">The sequence shown here is derived from an EMBL/GenBank/DDBJ whole genome shotgun (WGS) entry which is preliminary data.</text>
</comment>
<dbReference type="SUPFAM" id="SSF75217">
    <property type="entry name" value="alpha/beta knot"/>
    <property type="match status" value="1"/>
</dbReference>
<dbReference type="Pfam" id="PF00588">
    <property type="entry name" value="SpoU_methylase"/>
    <property type="match status" value="1"/>
</dbReference>
<proteinExistence type="inferred from homology"/>
<evidence type="ECO:0000313" key="6">
    <source>
        <dbReference type="EMBL" id="GAA0384010.1"/>
    </source>
</evidence>
<comment type="similarity">
    <text evidence="1">Belongs to the class IV-like SAM-binding methyltransferase superfamily. RNA methyltransferase TrmH family.</text>
</comment>
<evidence type="ECO:0000256" key="3">
    <source>
        <dbReference type="ARBA" id="ARBA00022679"/>
    </source>
</evidence>
<accession>A0ABP3HZ31</accession>
<evidence type="ECO:0000313" key="7">
    <source>
        <dbReference type="Proteomes" id="UP001500791"/>
    </source>
</evidence>
<dbReference type="Proteomes" id="UP001500791">
    <property type="component" value="Unassembled WGS sequence"/>
</dbReference>
<evidence type="ECO:0000256" key="2">
    <source>
        <dbReference type="ARBA" id="ARBA00022603"/>
    </source>
</evidence>
<protein>
    <submittedName>
        <fullName evidence="6">RNA methyltransferase</fullName>
    </submittedName>
</protein>
<dbReference type="PIRSF" id="PIRSF004808">
    <property type="entry name" value="LasT"/>
    <property type="match status" value="1"/>
</dbReference>
<dbReference type="GO" id="GO:0032259">
    <property type="term" value="P:methylation"/>
    <property type="evidence" value="ECO:0007669"/>
    <property type="project" value="UniProtKB-KW"/>
</dbReference>
<dbReference type="InterPro" id="IPR004384">
    <property type="entry name" value="RNA_MeTrfase_TrmJ/LasT"/>
</dbReference>
<dbReference type="CDD" id="cd18093">
    <property type="entry name" value="SpoU-like_TrmJ"/>
    <property type="match status" value="1"/>
</dbReference>
<keyword evidence="4" id="KW-0949">S-adenosyl-L-methionine</keyword>
<feature type="domain" description="tRNA/rRNA methyltransferase SpoU type" evidence="5">
    <location>
        <begin position="13"/>
        <end position="163"/>
    </location>
</feature>
<dbReference type="EMBL" id="BAAAEJ010000003">
    <property type="protein sequence ID" value="GAA0384010.1"/>
    <property type="molecule type" value="Genomic_DNA"/>
</dbReference>
<dbReference type="InterPro" id="IPR029026">
    <property type="entry name" value="tRNA_m1G_MTases_N"/>
</dbReference>
<dbReference type="InterPro" id="IPR001537">
    <property type="entry name" value="SpoU_MeTrfase"/>
</dbReference>
<organism evidence="6 7">
    <name type="scientific">Brevundimonas terrae</name>
    <dbReference type="NCBI Taxonomy" id="363631"/>
    <lineage>
        <taxon>Bacteria</taxon>
        <taxon>Pseudomonadati</taxon>
        <taxon>Pseudomonadota</taxon>
        <taxon>Alphaproteobacteria</taxon>
        <taxon>Caulobacterales</taxon>
        <taxon>Caulobacteraceae</taxon>
        <taxon>Brevundimonas</taxon>
    </lineage>
</organism>
<dbReference type="GO" id="GO:0008168">
    <property type="term" value="F:methyltransferase activity"/>
    <property type="evidence" value="ECO:0007669"/>
    <property type="project" value="UniProtKB-KW"/>
</dbReference>
<dbReference type="PANTHER" id="PTHR42786">
    <property type="entry name" value="TRNA/RRNA METHYLTRANSFERASE"/>
    <property type="match status" value="1"/>
</dbReference>
<dbReference type="Gene3D" id="1.10.8.590">
    <property type="match status" value="1"/>
</dbReference>
<reference evidence="7" key="1">
    <citation type="journal article" date="2019" name="Int. J. Syst. Evol. Microbiol.">
        <title>The Global Catalogue of Microorganisms (GCM) 10K type strain sequencing project: providing services to taxonomists for standard genome sequencing and annotation.</title>
        <authorList>
            <consortium name="The Broad Institute Genomics Platform"/>
            <consortium name="The Broad Institute Genome Sequencing Center for Infectious Disease"/>
            <person name="Wu L."/>
            <person name="Ma J."/>
        </authorList>
    </citation>
    <scope>NUCLEOTIDE SEQUENCE [LARGE SCALE GENOMIC DNA]</scope>
    <source>
        <strain evidence="7">JCM 13476</strain>
    </source>
</reference>
<name>A0ABP3HZ31_9CAUL</name>
<evidence type="ECO:0000256" key="1">
    <source>
        <dbReference type="ARBA" id="ARBA00007228"/>
    </source>
</evidence>
<dbReference type="RefSeq" id="WP_167174675.1">
    <property type="nucleotide sequence ID" value="NZ_BAAAEJ010000003.1"/>
</dbReference>
<keyword evidence="2 6" id="KW-0489">Methyltransferase</keyword>
<dbReference type="InterPro" id="IPR029028">
    <property type="entry name" value="Alpha/beta_knot_MTases"/>
</dbReference>
<dbReference type="PANTHER" id="PTHR42786:SF7">
    <property type="entry name" value="TRNA_RRNA METHYLTRANSFERASE SPOU TYPE DOMAIN-CONTAINING PROTEIN"/>
    <property type="match status" value="1"/>
</dbReference>
<keyword evidence="7" id="KW-1185">Reference proteome</keyword>